<organism evidence="1 3">
    <name type="scientific">Anaeramoeba flamelloides</name>
    <dbReference type="NCBI Taxonomy" id="1746091"/>
    <lineage>
        <taxon>Eukaryota</taxon>
        <taxon>Metamonada</taxon>
        <taxon>Anaeramoebidae</taxon>
        <taxon>Anaeramoeba</taxon>
    </lineage>
</organism>
<evidence type="ECO:0000313" key="2">
    <source>
        <dbReference type="EMBL" id="KAJ6232403.1"/>
    </source>
</evidence>
<sequence length="167" mass="19075">MSKDYESICEELENEEYDLIKNKNQLRKLVTNAQPQLIFQSCELLLTHYKKSPKIVSTLLRRALAAVESHREELEKGIIELLVSEVLLNESDSTESLDKFNHLVLGNSLIKTSSSVLITENLVNSIKNGSCTSNLKRGELIFKMIDTLKKTFVTSFYEQVFLDAFKN</sequence>
<evidence type="ECO:0000313" key="4">
    <source>
        <dbReference type="Proteomes" id="UP001150062"/>
    </source>
</evidence>
<reference evidence="2" key="1">
    <citation type="submission" date="2022-08" db="EMBL/GenBank/DDBJ databases">
        <title>Novel sulfate-reducing endosymbionts in the free-living metamonad Anaeramoeba.</title>
        <authorList>
            <person name="Jerlstrom-Hultqvist J."/>
            <person name="Cepicka I."/>
            <person name="Gallot-Lavallee L."/>
            <person name="Salas-Leiva D."/>
            <person name="Curtis B.A."/>
            <person name="Zahonova K."/>
            <person name="Pipaliya S."/>
            <person name="Dacks J."/>
            <person name="Roger A.J."/>
        </authorList>
    </citation>
    <scope>NUCLEOTIDE SEQUENCE</scope>
    <source>
        <strain evidence="2">Schooner1</strain>
    </source>
</reference>
<accession>A0AAV7ZH68</accession>
<evidence type="ECO:0000313" key="1">
    <source>
        <dbReference type="EMBL" id="KAJ3441073.1"/>
    </source>
</evidence>
<reference evidence="1" key="2">
    <citation type="submission" date="2022-08" db="EMBL/GenBank/DDBJ databases">
        <title>Novel sulphate-reducing endosymbionts in the free-living metamonad Anaeramoeba.</title>
        <authorList>
            <person name="Jerlstrom-Hultqvist J."/>
            <person name="Cepicka I."/>
            <person name="Gallot-Lavallee L."/>
            <person name="Salas-Leiva D."/>
            <person name="Curtis B.A."/>
            <person name="Zahonova K."/>
            <person name="Pipaliya S."/>
            <person name="Dacks J."/>
            <person name="Roger A.J."/>
        </authorList>
    </citation>
    <scope>NUCLEOTIDE SEQUENCE</scope>
    <source>
        <strain evidence="1">Busselton2</strain>
    </source>
</reference>
<gene>
    <name evidence="1" type="ORF">M0812_13077</name>
    <name evidence="2" type="ORF">M0813_04925</name>
</gene>
<name>A0AAV7ZH68_9EUKA</name>
<evidence type="ECO:0000313" key="3">
    <source>
        <dbReference type="Proteomes" id="UP001146793"/>
    </source>
</evidence>
<dbReference type="EMBL" id="JANTQA010000029">
    <property type="protein sequence ID" value="KAJ3441073.1"/>
    <property type="molecule type" value="Genomic_DNA"/>
</dbReference>
<protein>
    <submittedName>
        <fullName evidence="1">Uncharacterized protein</fullName>
    </submittedName>
</protein>
<dbReference type="AlphaFoldDB" id="A0AAV7ZH68"/>
<dbReference type="Proteomes" id="UP001146793">
    <property type="component" value="Unassembled WGS sequence"/>
</dbReference>
<dbReference type="EMBL" id="JAOAOG010000292">
    <property type="protein sequence ID" value="KAJ6232403.1"/>
    <property type="molecule type" value="Genomic_DNA"/>
</dbReference>
<proteinExistence type="predicted"/>
<comment type="caution">
    <text evidence="1">The sequence shown here is derived from an EMBL/GenBank/DDBJ whole genome shotgun (WGS) entry which is preliminary data.</text>
</comment>
<dbReference type="Proteomes" id="UP001150062">
    <property type="component" value="Unassembled WGS sequence"/>
</dbReference>
<keyword evidence="4" id="KW-1185">Reference proteome</keyword>